<dbReference type="SMART" id="SM00014">
    <property type="entry name" value="acidPPc"/>
    <property type="match status" value="1"/>
</dbReference>
<evidence type="ECO:0000313" key="10">
    <source>
        <dbReference type="Proteomes" id="UP000030752"/>
    </source>
</evidence>
<dbReference type="InParanoid" id="W2S4P1"/>
<dbReference type="EMBL" id="KB822718">
    <property type="protein sequence ID" value="ETN43565.1"/>
    <property type="molecule type" value="Genomic_DNA"/>
</dbReference>
<proteinExistence type="inferred from homology"/>
<dbReference type="STRING" id="1220924.W2S4P1"/>
<dbReference type="Gene3D" id="1.20.144.10">
    <property type="entry name" value="Phosphatidic acid phosphatase type 2/haloperoxidase"/>
    <property type="match status" value="1"/>
</dbReference>
<comment type="similarity">
    <text evidence="2">Belongs to the PA-phosphatase related phosphoesterase family.</text>
</comment>
<evidence type="ECO:0000256" key="6">
    <source>
        <dbReference type="SAM" id="MobiDB-lite"/>
    </source>
</evidence>
<feature type="domain" description="Phosphatidic acid phosphatase type 2/haloperoxidase" evidence="8">
    <location>
        <begin position="135"/>
        <end position="287"/>
    </location>
</feature>
<dbReference type="InterPro" id="IPR043216">
    <property type="entry name" value="PAP-like"/>
</dbReference>
<feature type="transmembrane region" description="Helical" evidence="7">
    <location>
        <begin position="213"/>
        <end position="231"/>
    </location>
</feature>
<keyword evidence="3 7" id="KW-0812">Transmembrane</keyword>
<keyword evidence="5 7" id="KW-0472">Membrane</keyword>
<dbReference type="GO" id="GO:0006644">
    <property type="term" value="P:phospholipid metabolic process"/>
    <property type="evidence" value="ECO:0007669"/>
    <property type="project" value="InterPro"/>
</dbReference>
<organism evidence="9 10">
    <name type="scientific">Cyphellophora europaea (strain CBS 101466)</name>
    <name type="common">Phialophora europaea</name>
    <dbReference type="NCBI Taxonomy" id="1220924"/>
    <lineage>
        <taxon>Eukaryota</taxon>
        <taxon>Fungi</taxon>
        <taxon>Dikarya</taxon>
        <taxon>Ascomycota</taxon>
        <taxon>Pezizomycotina</taxon>
        <taxon>Eurotiomycetes</taxon>
        <taxon>Chaetothyriomycetidae</taxon>
        <taxon>Chaetothyriales</taxon>
        <taxon>Cyphellophoraceae</taxon>
        <taxon>Cyphellophora</taxon>
    </lineage>
</organism>
<dbReference type="PANTHER" id="PTHR10165">
    <property type="entry name" value="LIPID PHOSPHATE PHOSPHATASE"/>
    <property type="match status" value="1"/>
</dbReference>
<dbReference type="PANTHER" id="PTHR10165:SF84">
    <property type="entry name" value="PHOSPHATIDIC ACID PHOSPHATASE BETA"/>
    <property type="match status" value="1"/>
</dbReference>
<accession>W2S4P1</accession>
<dbReference type="GeneID" id="19970063"/>
<feature type="transmembrane region" description="Helical" evidence="7">
    <location>
        <begin position="48"/>
        <end position="67"/>
    </location>
</feature>
<evidence type="ECO:0000256" key="7">
    <source>
        <dbReference type="SAM" id="Phobius"/>
    </source>
</evidence>
<evidence type="ECO:0000256" key="2">
    <source>
        <dbReference type="ARBA" id="ARBA00008816"/>
    </source>
</evidence>
<dbReference type="SUPFAM" id="SSF48317">
    <property type="entry name" value="Acid phosphatase/Vanadium-dependent haloperoxidase"/>
    <property type="match status" value="1"/>
</dbReference>
<feature type="transmembrane region" description="Helical" evidence="7">
    <location>
        <begin position="272"/>
        <end position="291"/>
    </location>
</feature>
<protein>
    <recommendedName>
        <fullName evidence="8">Phosphatidic acid phosphatase type 2/haloperoxidase domain-containing protein</fullName>
    </recommendedName>
</protein>
<sequence>MHVPTHPVREPQRARFADGLRPLRAIPFNGSAFHTLATDLRLWFLSTWLDWLFLILAGAAAAAVWVIPHTHNRLFPVTYFDGSGDVVWPEIAFPYVEPIFDSTAAGILCAAIPILSMLIAQIWIRSFLDFANGCLGLVYALVTGTLFQVVLKKVIGGLRPHFLAVCEPVLPPRDGSSGVGFQGLMFTVDQVCTGDKDKIANAIESFPSGHSNIAWAGMGYLAIYLWAHLGIRSVSMRRPSFWRMLMVIAPMWFATYICSSVALGYHHHGYDVIFGSLIGMVMAVFGYRMVFASVLDRRWNTVPLVRGQRGQIDDEEQQIRGADGTTDDNTRRGARKIRDSEDTYPTRSRSRSLLRGIREDMPAGNPQPQ</sequence>
<dbReference type="eggNOG" id="KOG3030">
    <property type="taxonomic scope" value="Eukaryota"/>
</dbReference>
<gene>
    <name evidence="9" type="ORF">HMPREF1541_02724</name>
</gene>
<dbReference type="InterPro" id="IPR000326">
    <property type="entry name" value="PAP2/HPO"/>
</dbReference>
<feature type="transmembrane region" description="Helical" evidence="7">
    <location>
        <begin position="103"/>
        <end position="123"/>
    </location>
</feature>
<dbReference type="CDD" id="cd03390">
    <property type="entry name" value="PAP2_containing_1_like"/>
    <property type="match status" value="1"/>
</dbReference>
<evidence type="ECO:0000256" key="1">
    <source>
        <dbReference type="ARBA" id="ARBA00004141"/>
    </source>
</evidence>
<evidence type="ECO:0000256" key="4">
    <source>
        <dbReference type="ARBA" id="ARBA00022989"/>
    </source>
</evidence>
<dbReference type="Pfam" id="PF01569">
    <property type="entry name" value="PAP2"/>
    <property type="match status" value="1"/>
</dbReference>
<evidence type="ECO:0000313" key="9">
    <source>
        <dbReference type="EMBL" id="ETN43565.1"/>
    </source>
</evidence>
<dbReference type="VEuPathDB" id="FungiDB:HMPREF1541_02724"/>
<comment type="subcellular location">
    <subcellularLocation>
        <location evidence="1">Membrane</location>
        <topology evidence="1">Multi-pass membrane protein</topology>
    </subcellularLocation>
</comment>
<dbReference type="InterPro" id="IPR036938">
    <property type="entry name" value="PAP2/HPO_sf"/>
</dbReference>
<evidence type="ECO:0000256" key="5">
    <source>
        <dbReference type="ARBA" id="ARBA00023136"/>
    </source>
</evidence>
<feature type="transmembrane region" description="Helical" evidence="7">
    <location>
        <begin position="243"/>
        <end position="266"/>
    </location>
</feature>
<dbReference type="GO" id="GO:0016020">
    <property type="term" value="C:membrane"/>
    <property type="evidence" value="ECO:0007669"/>
    <property type="project" value="UniProtKB-SubCell"/>
</dbReference>
<dbReference type="GO" id="GO:0008195">
    <property type="term" value="F:phosphatidate phosphatase activity"/>
    <property type="evidence" value="ECO:0007669"/>
    <property type="project" value="TreeGrafter"/>
</dbReference>
<name>W2S4P1_CYPE1</name>
<keyword evidence="10" id="KW-1185">Reference proteome</keyword>
<evidence type="ECO:0000256" key="3">
    <source>
        <dbReference type="ARBA" id="ARBA00022692"/>
    </source>
</evidence>
<dbReference type="GO" id="GO:0046839">
    <property type="term" value="P:phospholipid dephosphorylation"/>
    <property type="evidence" value="ECO:0007669"/>
    <property type="project" value="TreeGrafter"/>
</dbReference>
<reference evidence="9 10" key="1">
    <citation type="submission" date="2013-03" db="EMBL/GenBank/DDBJ databases">
        <title>The Genome Sequence of Phialophora europaea CBS 101466.</title>
        <authorList>
            <consortium name="The Broad Institute Genomics Platform"/>
            <person name="Cuomo C."/>
            <person name="de Hoog S."/>
            <person name="Gorbushina A."/>
            <person name="Walker B."/>
            <person name="Young S.K."/>
            <person name="Zeng Q."/>
            <person name="Gargeya S."/>
            <person name="Fitzgerald M."/>
            <person name="Haas B."/>
            <person name="Abouelleil A."/>
            <person name="Allen A.W."/>
            <person name="Alvarado L."/>
            <person name="Arachchi H.M."/>
            <person name="Berlin A.M."/>
            <person name="Chapman S.B."/>
            <person name="Gainer-Dewar J."/>
            <person name="Goldberg J."/>
            <person name="Griggs A."/>
            <person name="Gujja S."/>
            <person name="Hansen M."/>
            <person name="Howarth C."/>
            <person name="Imamovic A."/>
            <person name="Ireland A."/>
            <person name="Larimer J."/>
            <person name="McCowan C."/>
            <person name="Murphy C."/>
            <person name="Pearson M."/>
            <person name="Poon T.W."/>
            <person name="Priest M."/>
            <person name="Roberts A."/>
            <person name="Saif S."/>
            <person name="Shea T."/>
            <person name="Sisk P."/>
            <person name="Sykes S."/>
            <person name="Wortman J."/>
            <person name="Nusbaum C."/>
            <person name="Birren B."/>
        </authorList>
    </citation>
    <scope>NUCLEOTIDE SEQUENCE [LARGE SCALE GENOMIC DNA]</scope>
    <source>
        <strain evidence="9 10">CBS 101466</strain>
    </source>
</reference>
<dbReference type="OrthoDB" id="10030083at2759"/>
<dbReference type="HOGENOM" id="CLU_021458_0_1_1"/>
<dbReference type="AlphaFoldDB" id="W2S4P1"/>
<evidence type="ECO:0000259" key="8">
    <source>
        <dbReference type="SMART" id="SM00014"/>
    </source>
</evidence>
<feature type="transmembrane region" description="Helical" evidence="7">
    <location>
        <begin position="130"/>
        <end position="151"/>
    </location>
</feature>
<feature type="region of interest" description="Disordered" evidence="6">
    <location>
        <begin position="310"/>
        <end position="369"/>
    </location>
</feature>
<dbReference type="Proteomes" id="UP000030752">
    <property type="component" value="Unassembled WGS sequence"/>
</dbReference>
<keyword evidence="4 7" id="KW-1133">Transmembrane helix</keyword>
<feature type="compositionally biased region" description="Basic and acidic residues" evidence="6">
    <location>
        <begin position="328"/>
        <end position="341"/>
    </location>
</feature>
<dbReference type="RefSeq" id="XP_008715301.1">
    <property type="nucleotide sequence ID" value="XM_008717079.1"/>
</dbReference>